<dbReference type="OrthoDB" id="10602600at2759"/>
<gene>
    <name evidence="1" type="primary">ABSGL_06952.1 scaffold 8710</name>
</gene>
<dbReference type="InParanoid" id="A0A163JGQ9"/>
<evidence type="ECO:0000313" key="1">
    <source>
        <dbReference type="EMBL" id="SAM01211.1"/>
    </source>
</evidence>
<sequence>MSSLSISLDSESIGIEPTSLKGTLLLHQNDTNSLMVAGGTCLLQVVGTLDQHEVVVASHTLLSTPHMDFDIPIQLDDDGLTYSVRACLVDSTLNVSRPLNLTFQTPPPPTSYPSSFCSSSSASSFSISSSVPCSRLCWGMSAQSQWRYELELPQRIGDNGFEIVLRTQFRSTPQPLETCLIGVQVYDSAQTVLMATSRVLANPSSTWTEEPYVLMLELDRRSTMANENDHHLRITLNYHANETDWVHLDCMIPVISKQHNDPFWCESIDNDTAYWDGVQ</sequence>
<reference evidence="1" key="1">
    <citation type="submission" date="2016-04" db="EMBL/GenBank/DDBJ databases">
        <authorList>
            <person name="Evans L.H."/>
            <person name="Alamgir A."/>
            <person name="Owens N."/>
            <person name="Weber N.D."/>
            <person name="Virtaneva K."/>
            <person name="Barbian K."/>
            <person name="Babar A."/>
            <person name="Rosenke K."/>
        </authorList>
    </citation>
    <scope>NUCLEOTIDE SEQUENCE [LARGE SCALE GENOMIC DNA]</scope>
    <source>
        <strain evidence="1">CBS 101.48</strain>
    </source>
</reference>
<protein>
    <submittedName>
        <fullName evidence="1">Uncharacterized protein</fullName>
    </submittedName>
</protein>
<dbReference type="AlphaFoldDB" id="A0A163JGQ9"/>
<organism evidence="1">
    <name type="scientific">Absidia glauca</name>
    <name type="common">Pin mould</name>
    <dbReference type="NCBI Taxonomy" id="4829"/>
    <lineage>
        <taxon>Eukaryota</taxon>
        <taxon>Fungi</taxon>
        <taxon>Fungi incertae sedis</taxon>
        <taxon>Mucoromycota</taxon>
        <taxon>Mucoromycotina</taxon>
        <taxon>Mucoromycetes</taxon>
        <taxon>Mucorales</taxon>
        <taxon>Cunninghamellaceae</taxon>
        <taxon>Absidia</taxon>
    </lineage>
</organism>
<dbReference type="EMBL" id="LT553522">
    <property type="protein sequence ID" value="SAM01211.1"/>
    <property type="molecule type" value="Genomic_DNA"/>
</dbReference>
<proteinExistence type="predicted"/>
<keyword evidence="2" id="KW-1185">Reference proteome</keyword>
<accession>A0A163JGQ9</accession>
<name>A0A163JGQ9_ABSGL</name>
<evidence type="ECO:0000313" key="2">
    <source>
        <dbReference type="Proteomes" id="UP000078561"/>
    </source>
</evidence>
<dbReference type="Proteomes" id="UP000078561">
    <property type="component" value="Unassembled WGS sequence"/>
</dbReference>